<accession>A0A5P3AB44</accession>
<dbReference type="EMBL" id="CP031598">
    <property type="protein sequence ID" value="QEW26532.1"/>
    <property type="molecule type" value="Genomic_DNA"/>
</dbReference>
<sequence>MRIALLAVMLAGPVAAQERVFDASVAEACLESVGVSGAFEDCVGQAAERCMDETDGGQTTAGMSQCLQAEAQWWDTVLNATYGELLAFSKEADAANGVEVPSQETALRDMQRAWIGYRDAKCGFERSQWGRGSGAGPAVAACLMEETAQQARVLKSALPE</sequence>
<name>A0A5P3AB44_9RHOB</name>
<proteinExistence type="predicted"/>
<gene>
    <name evidence="2" type="ORF">RIdsm_02332</name>
</gene>
<feature type="domain" description="Lysozyme inhibitor LprI-like N-terminal" evidence="1">
    <location>
        <begin position="50"/>
        <end position="154"/>
    </location>
</feature>
<dbReference type="Pfam" id="PF07007">
    <property type="entry name" value="LprI"/>
    <property type="match status" value="1"/>
</dbReference>
<dbReference type="OrthoDB" id="7340239at2"/>
<dbReference type="InterPro" id="IPR009739">
    <property type="entry name" value="LprI-like_N"/>
</dbReference>
<organism evidence="2 3">
    <name type="scientific">Roseovarius indicus</name>
    <dbReference type="NCBI Taxonomy" id="540747"/>
    <lineage>
        <taxon>Bacteria</taxon>
        <taxon>Pseudomonadati</taxon>
        <taxon>Pseudomonadota</taxon>
        <taxon>Alphaproteobacteria</taxon>
        <taxon>Rhodobacterales</taxon>
        <taxon>Roseobacteraceae</taxon>
        <taxon>Roseovarius</taxon>
    </lineage>
</organism>
<evidence type="ECO:0000313" key="3">
    <source>
        <dbReference type="Proteomes" id="UP000325785"/>
    </source>
</evidence>
<dbReference type="AlphaFoldDB" id="A0A5P3AB44"/>
<reference evidence="2 3" key="1">
    <citation type="submission" date="2018-08" db="EMBL/GenBank/DDBJ databases">
        <title>Genetic Globetrotter - A new plasmid hitch-hiking vast phylogenetic and geographic distances.</title>
        <authorList>
            <person name="Vollmers J."/>
            <person name="Petersen J."/>
        </authorList>
    </citation>
    <scope>NUCLEOTIDE SEQUENCE [LARGE SCALE GENOMIC DNA]</scope>
    <source>
        <strain evidence="2 3">DSM 26383</strain>
    </source>
</reference>
<evidence type="ECO:0000259" key="1">
    <source>
        <dbReference type="Pfam" id="PF07007"/>
    </source>
</evidence>
<dbReference type="RefSeq" id="WP_057816522.1">
    <property type="nucleotide sequence ID" value="NZ_CP031598.1"/>
</dbReference>
<protein>
    <recommendedName>
        <fullName evidence="1">Lysozyme inhibitor LprI-like N-terminal domain-containing protein</fullName>
    </recommendedName>
</protein>
<dbReference type="Gene3D" id="1.20.1270.180">
    <property type="match status" value="1"/>
</dbReference>
<dbReference type="Proteomes" id="UP000325785">
    <property type="component" value="Chromosome"/>
</dbReference>
<dbReference type="KEGG" id="rid:RIdsm_02332"/>
<evidence type="ECO:0000313" key="2">
    <source>
        <dbReference type="EMBL" id="QEW26532.1"/>
    </source>
</evidence>